<comment type="catalytic activity">
    <reaction evidence="7">
        <text>a 5'-end triphospho-ribonucleoside in mRNA + H2O = a 5'-end diphospho-ribonucleoside in mRNA + phosphate + H(+)</text>
        <dbReference type="Rhea" id="RHEA:67004"/>
        <dbReference type="Rhea" id="RHEA-COMP:17164"/>
        <dbReference type="Rhea" id="RHEA-COMP:17165"/>
        <dbReference type="ChEBI" id="CHEBI:15377"/>
        <dbReference type="ChEBI" id="CHEBI:15378"/>
        <dbReference type="ChEBI" id="CHEBI:43474"/>
        <dbReference type="ChEBI" id="CHEBI:167616"/>
        <dbReference type="ChEBI" id="CHEBI:167618"/>
        <dbReference type="EC" id="3.6.1.74"/>
    </reaction>
    <physiologicalReaction direction="left-to-right" evidence="7">
        <dbReference type="Rhea" id="RHEA:67005"/>
    </physiologicalReaction>
</comment>
<evidence type="ECO:0000256" key="6">
    <source>
        <dbReference type="ARBA" id="ARBA00023242"/>
    </source>
</evidence>
<dbReference type="PANTHER" id="PTHR28118:SF1">
    <property type="entry name" value="POLYNUCLEOTIDE 5'-TRIPHOSPHATASE CTL1-RELATED"/>
    <property type="match status" value="1"/>
</dbReference>
<keyword evidence="5 8" id="KW-0378">Hydrolase</keyword>
<dbReference type="PANTHER" id="PTHR28118">
    <property type="entry name" value="POLYNUCLEOTIDE 5'-TRIPHOSPHATASE-RELATED"/>
    <property type="match status" value="1"/>
</dbReference>
<dbReference type="Pfam" id="PF02940">
    <property type="entry name" value="mRNA_triPase"/>
    <property type="match status" value="1"/>
</dbReference>
<feature type="compositionally biased region" description="Polar residues" evidence="9">
    <location>
        <begin position="221"/>
        <end position="251"/>
    </location>
</feature>
<dbReference type="EMBL" id="CP090163">
    <property type="protein sequence ID" value="UJO10895.1"/>
    <property type="molecule type" value="Genomic_DNA"/>
</dbReference>
<dbReference type="GO" id="GO:0140818">
    <property type="term" value="F:mRNA 5'-triphosphate monophosphatase activity"/>
    <property type="evidence" value="ECO:0007669"/>
    <property type="project" value="UniProtKB-EC"/>
</dbReference>
<protein>
    <recommendedName>
        <fullName evidence="8">mRNA-capping enzyme subunit beta</fullName>
        <ecNumber evidence="8">3.6.1.74</ecNumber>
    </recommendedName>
    <alternativeName>
        <fullName evidence="8">mRNA 5'-phosphatase</fullName>
    </alternativeName>
    <alternativeName>
        <fullName evidence="8">mRNA 5'-triphosphate monophosphatase</fullName>
    </alternativeName>
</protein>
<feature type="compositionally biased region" description="Polar residues" evidence="9">
    <location>
        <begin position="344"/>
        <end position="382"/>
    </location>
</feature>
<dbReference type="EC" id="3.6.1.74" evidence="8"/>
<name>A0A9Q8L4V2_PASFU</name>
<dbReference type="InterPro" id="IPR004206">
    <property type="entry name" value="mRNA_triPase_Cet1"/>
</dbReference>
<comment type="cofactor">
    <cofactor evidence="1 8">
        <name>Mg(2+)</name>
        <dbReference type="ChEBI" id="CHEBI:18420"/>
    </cofactor>
</comment>
<sequence length="912" mass="99389">MDLSALMNDGEGAAPAKKSSTGSQSSPPASSRGSAPQVTPGPAQNGAYAGGGPGYGHPRPGQATPLYGPPSASIGPPGQPQSRGLTPLQTSSHAPGGGQYPFPQQQQPAQSPVSAQPRYPPLQMQQQYRPYDAHSATTPGARPPSHGFAQPSPSAGQFSRPHNAHPSLSPTPSSHHSQTPHSMRQSPMAMMGHPPPQQPPPPHHYHSSQPSTPLGPPQLPQRHSNPQLDMTSPYHSRTFSGTSNGMMTNSPAHHHQSIGQAIASPAAYSRPSPQQRRTSDHYRTSLDHTREKSESVSPKTQPRPPSLGSRQSSQQEVHSARSSLQPGVSVAPHPVIPNHGPTHSHAQPQPSYSTSEVSQASLQTSSSWPAQPVNGNSLSQPDNKIPLQHQHQKMPMSHLLAPTSHAQQQHHQAQNGGLTQAAPPTLDTAQSQNYSRPSPAPSAVSSRSHEQSQGNIKQEQPLTPASSVHYSSQSQSEGVPGHRLSHQRSSDMSASEAAEARPPLKRPADSESVVEPPAKRGRIRKHRERPIWAHLHPSNPRSREFGIAPNSREVSAPRVQQAPPQTLAPGQDHDHQVPQQPNGQLPPQLNGASDKPWDRNPPLDDDLLNARHILGMPWEKSIDWNKPLPQLNTVVADWLFHNFRANADIGRDVRRGTIEIEAKVGTLRGEDGNRFYLPIQNACVLHPKCPVNFETKMNADEHKHMNQFLNEATERAAKEPGRQKLQYKHTRETDSFEPLSKAGHDLLPDAAHRNAGRRGRELSLRTTTENKTGSVVARIVKVKIADDLHIYGANGHYDIRISMNLEVNFMGEDVDPMALTNEPRPEKRKPGRNKDRVSYKHLNNTFSIDLTRVDTPGMDPTYELELELDANVARDQAALAATGRPNAYMPVVEGFVDNLTLLMKQARGPVPQ</sequence>
<evidence type="ECO:0000256" key="2">
    <source>
        <dbReference type="ARBA" id="ARBA00004123"/>
    </source>
</evidence>
<keyword evidence="4 8" id="KW-0507">mRNA processing</keyword>
<feature type="domain" description="mRNA triphosphatase Cet1-like" evidence="10">
    <location>
        <begin position="630"/>
        <end position="868"/>
    </location>
</feature>
<evidence type="ECO:0000313" key="11">
    <source>
        <dbReference type="EMBL" id="UJO10895.1"/>
    </source>
</evidence>
<dbReference type="InterPro" id="IPR033469">
    <property type="entry name" value="CYTH-like_dom_sf"/>
</dbReference>
<comment type="similarity">
    <text evidence="3 8">Belongs to the fungal TPase family.</text>
</comment>
<dbReference type="KEGG" id="ffu:CLAFUR5_01702"/>
<dbReference type="InterPro" id="IPR040343">
    <property type="entry name" value="Cet1/Ctl1"/>
</dbReference>
<dbReference type="AlphaFoldDB" id="A0A9Q8L4V2"/>
<dbReference type="GO" id="GO:0004651">
    <property type="term" value="F:polynucleotide 5'-phosphatase activity"/>
    <property type="evidence" value="ECO:0007669"/>
    <property type="project" value="UniProtKB-UniRule"/>
</dbReference>
<evidence type="ECO:0000313" key="12">
    <source>
        <dbReference type="Proteomes" id="UP000756132"/>
    </source>
</evidence>
<proteinExistence type="inferred from homology"/>
<reference evidence="11" key="1">
    <citation type="submission" date="2021-12" db="EMBL/GenBank/DDBJ databases">
        <authorList>
            <person name="Zaccaron A."/>
            <person name="Stergiopoulos I."/>
        </authorList>
    </citation>
    <scope>NUCLEOTIDE SEQUENCE</scope>
    <source>
        <strain evidence="11">Race5_Kim</strain>
    </source>
</reference>
<dbReference type="Gene3D" id="3.20.100.10">
    <property type="entry name" value="mRNA triphosphatase Cet1-like"/>
    <property type="match status" value="1"/>
</dbReference>
<feature type="compositionally biased region" description="Basic residues" evidence="9">
    <location>
        <begin position="519"/>
        <end position="528"/>
    </location>
</feature>
<evidence type="ECO:0000256" key="8">
    <source>
        <dbReference type="RuleBase" id="RU367053"/>
    </source>
</evidence>
<keyword evidence="12" id="KW-1185">Reference proteome</keyword>
<feature type="region of interest" description="Disordered" evidence="9">
    <location>
        <begin position="816"/>
        <end position="835"/>
    </location>
</feature>
<evidence type="ECO:0000256" key="7">
    <source>
        <dbReference type="ARBA" id="ARBA00047740"/>
    </source>
</evidence>
<feature type="compositionally biased region" description="Polar residues" evidence="9">
    <location>
        <begin position="80"/>
        <end position="93"/>
    </location>
</feature>
<dbReference type="OrthoDB" id="272147at2759"/>
<feature type="compositionally biased region" description="Low complexity" evidence="9">
    <location>
        <begin position="165"/>
        <end position="182"/>
    </location>
</feature>
<dbReference type="SUPFAM" id="SSF55154">
    <property type="entry name" value="CYTH-like phosphatases"/>
    <property type="match status" value="1"/>
</dbReference>
<evidence type="ECO:0000256" key="9">
    <source>
        <dbReference type="SAM" id="MobiDB-lite"/>
    </source>
</evidence>
<feature type="compositionally biased region" description="Low complexity" evidence="9">
    <location>
        <begin position="435"/>
        <end position="446"/>
    </location>
</feature>
<feature type="compositionally biased region" description="Low complexity" evidence="9">
    <location>
        <begin position="466"/>
        <end position="476"/>
    </location>
</feature>
<accession>A0A9Q8L4V2</accession>
<feature type="compositionally biased region" description="Low complexity" evidence="9">
    <location>
        <begin position="100"/>
        <end position="117"/>
    </location>
</feature>
<feature type="compositionally biased region" description="Polar residues" evidence="9">
    <location>
        <begin position="308"/>
        <end position="326"/>
    </location>
</feature>
<feature type="compositionally biased region" description="Polar residues" evidence="9">
    <location>
        <begin position="451"/>
        <end position="465"/>
    </location>
</feature>
<reference evidence="11" key="2">
    <citation type="journal article" date="2022" name="Microb. Genom.">
        <title>A chromosome-scale genome assembly of the tomato pathogen Cladosporium fulvum reveals a compartmentalized genome architecture and the presence of a dispensable chromosome.</title>
        <authorList>
            <person name="Zaccaron A.Z."/>
            <person name="Chen L.H."/>
            <person name="Samaras A."/>
            <person name="Stergiopoulos I."/>
        </authorList>
    </citation>
    <scope>NUCLEOTIDE SEQUENCE</scope>
    <source>
        <strain evidence="11">Race5_Kim</strain>
    </source>
</reference>
<comment type="function">
    <text evidence="8">First step of mRNA capping. Converts the 5'-triphosphate end of a nascent mRNA chain into a diphosphate end.</text>
</comment>
<organism evidence="11 12">
    <name type="scientific">Passalora fulva</name>
    <name type="common">Tomato leaf mold</name>
    <name type="synonym">Cladosporium fulvum</name>
    <dbReference type="NCBI Taxonomy" id="5499"/>
    <lineage>
        <taxon>Eukaryota</taxon>
        <taxon>Fungi</taxon>
        <taxon>Dikarya</taxon>
        <taxon>Ascomycota</taxon>
        <taxon>Pezizomycotina</taxon>
        <taxon>Dothideomycetes</taxon>
        <taxon>Dothideomycetidae</taxon>
        <taxon>Mycosphaerellales</taxon>
        <taxon>Mycosphaerellaceae</taxon>
        <taxon>Fulvia</taxon>
    </lineage>
</organism>
<comment type="subunit">
    <text evidence="8">Heterodimer. The mRNA-capping enzyme is composed of two separate chains alpha and beta, respectively a mRNA guanylyltransferase and an mRNA 5'-triphosphate monophosphatase.</text>
</comment>
<dbReference type="CDD" id="cd07470">
    <property type="entry name" value="CYTH-like_mRNA_RTPase"/>
    <property type="match status" value="1"/>
</dbReference>
<dbReference type="GeneID" id="71981580"/>
<dbReference type="Proteomes" id="UP000756132">
    <property type="component" value="Chromosome 1"/>
</dbReference>
<feature type="compositionally biased region" description="Pro residues" evidence="9">
    <location>
        <begin position="193"/>
        <end position="202"/>
    </location>
</feature>
<feature type="region of interest" description="Disordered" evidence="9">
    <location>
        <begin position="717"/>
        <end position="746"/>
    </location>
</feature>
<feature type="compositionally biased region" description="Low complexity" evidence="9">
    <location>
        <begin position="15"/>
        <end position="47"/>
    </location>
</feature>
<comment type="subcellular location">
    <subcellularLocation>
        <location evidence="2 8">Nucleus</location>
    </subcellularLocation>
</comment>
<dbReference type="GO" id="GO:0031533">
    <property type="term" value="C:mRNA capping enzyme complex"/>
    <property type="evidence" value="ECO:0007669"/>
    <property type="project" value="UniProtKB-UniRule"/>
</dbReference>
<gene>
    <name evidence="11" type="ORF">CLAFUR5_01702</name>
</gene>
<keyword evidence="6 8" id="KW-0539">Nucleus</keyword>
<feature type="compositionally biased region" description="Low complexity" evidence="9">
    <location>
        <begin position="405"/>
        <end position="414"/>
    </location>
</feature>
<dbReference type="InterPro" id="IPR037009">
    <property type="entry name" value="mRNA_triPase_Cet1_sf"/>
</dbReference>
<feature type="compositionally biased region" description="Low complexity" evidence="9">
    <location>
        <begin position="578"/>
        <end position="591"/>
    </location>
</feature>
<evidence type="ECO:0000256" key="5">
    <source>
        <dbReference type="ARBA" id="ARBA00022801"/>
    </source>
</evidence>
<evidence type="ECO:0000256" key="3">
    <source>
        <dbReference type="ARBA" id="ARBA00006345"/>
    </source>
</evidence>
<dbReference type="OMA" id="YFAQQRS"/>
<dbReference type="GO" id="GO:0006370">
    <property type="term" value="P:7-methylguanosine mRNA capping"/>
    <property type="evidence" value="ECO:0007669"/>
    <property type="project" value="UniProtKB-UniRule"/>
</dbReference>
<feature type="region of interest" description="Disordered" evidence="9">
    <location>
        <begin position="1"/>
        <end position="600"/>
    </location>
</feature>
<keyword evidence="8" id="KW-0506">mRNA capping</keyword>
<feature type="compositionally biased region" description="Basic and acidic residues" evidence="9">
    <location>
        <begin position="277"/>
        <end position="294"/>
    </location>
</feature>
<evidence type="ECO:0000259" key="10">
    <source>
        <dbReference type="Pfam" id="PF02940"/>
    </source>
</evidence>
<dbReference type="RefSeq" id="XP_047755261.1">
    <property type="nucleotide sequence ID" value="XM_047900850.1"/>
</dbReference>
<evidence type="ECO:0000256" key="1">
    <source>
        <dbReference type="ARBA" id="ARBA00001946"/>
    </source>
</evidence>
<evidence type="ECO:0000256" key="4">
    <source>
        <dbReference type="ARBA" id="ARBA00022664"/>
    </source>
</evidence>